<feature type="transmembrane region" description="Helical" evidence="1">
    <location>
        <begin position="144"/>
        <end position="162"/>
    </location>
</feature>
<feature type="transmembrane region" description="Helical" evidence="1">
    <location>
        <begin position="6"/>
        <end position="26"/>
    </location>
</feature>
<dbReference type="Proteomes" id="UP000732619">
    <property type="component" value="Unassembled WGS sequence"/>
</dbReference>
<dbReference type="InterPro" id="IPR017199">
    <property type="entry name" value="UCP037409_transporter"/>
</dbReference>
<evidence type="ECO:0000313" key="3">
    <source>
        <dbReference type="Proteomes" id="UP000732619"/>
    </source>
</evidence>
<reference evidence="2" key="1">
    <citation type="submission" date="2019-04" db="EMBL/GenBank/DDBJ databases">
        <title>Evolution of Biomass-Degrading Anaerobic Consortia Revealed by Metagenomics.</title>
        <authorList>
            <person name="Peng X."/>
        </authorList>
    </citation>
    <scope>NUCLEOTIDE SEQUENCE</scope>
    <source>
        <strain evidence="2">SIG14</strain>
    </source>
</reference>
<proteinExistence type="predicted"/>
<gene>
    <name evidence="2" type="ORF">E7Z75_02630</name>
</gene>
<sequence length="243" mass="27240">MNLLVSLFGTIILAAILLLGIGTGLLSNFFSNDLREHMIISLIISIAIALIIIALSPFNESLIGLTVNNFFFYIFMAIIALVLGIFTFYYWENNKQYDNLLKLLLYFDFMPVSYGLLVMSSAALSPSFVFDTANISMTISTVRLAIIIAVLLMIISIIAYRFSDFIEDYRVTHYPIIYGSMMVIFAFIFIVFGFFVPTISQVLEYPSTQLTLMPVNAGIALIVLLAICLGIGALFKKRNNRLK</sequence>
<feature type="transmembrane region" description="Helical" evidence="1">
    <location>
        <begin position="174"/>
        <end position="195"/>
    </location>
</feature>
<protein>
    <submittedName>
        <fullName evidence="2">Uncharacterized protein</fullName>
    </submittedName>
</protein>
<feature type="transmembrane region" description="Helical" evidence="1">
    <location>
        <begin position="103"/>
        <end position="124"/>
    </location>
</feature>
<dbReference type="Pfam" id="PF09930">
    <property type="entry name" value="DUF2162"/>
    <property type="match status" value="1"/>
</dbReference>
<keyword evidence="1" id="KW-0472">Membrane</keyword>
<feature type="transmembrane region" description="Helical" evidence="1">
    <location>
        <begin position="70"/>
        <end position="91"/>
    </location>
</feature>
<feature type="transmembrane region" description="Helical" evidence="1">
    <location>
        <begin position="215"/>
        <end position="235"/>
    </location>
</feature>
<evidence type="ECO:0000256" key="1">
    <source>
        <dbReference type="SAM" id="Phobius"/>
    </source>
</evidence>
<accession>A0A8T3VVR0</accession>
<keyword evidence="1" id="KW-1133">Transmembrane helix</keyword>
<comment type="caution">
    <text evidence="2">The sequence shown here is derived from an EMBL/GenBank/DDBJ whole genome shotgun (WGS) entry which is preliminary data.</text>
</comment>
<dbReference type="AlphaFoldDB" id="A0A8T3VVR0"/>
<keyword evidence="1" id="KW-0812">Transmembrane</keyword>
<dbReference type="EMBL" id="SUTG01000007">
    <property type="protein sequence ID" value="MBE6512035.1"/>
    <property type="molecule type" value="Genomic_DNA"/>
</dbReference>
<evidence type="ECO:0000313" key="2">
    <source>
        <dbReference type="EMBL" id="MBE6512035.1"/>
    </source>
</evidence>
<feature type="transmembrane region" description="Helical" evidence="1">
    <location>
        <begin position="38"/>
        <end position="58"/>
    </location>
</feature>
<organism evidence="2 3">
    <name type="scientific">Methanobrevibacter olleyae</name>
    <dbReference type="NCBI Taxonomy" id="294671"/>
    <lineage>
        <taxon>Archaea</taxon>
        <taxon>Methanobacteriati</taxon>
        <taxon>Methanobacteriota</taxon>
        <taxon>Methanomada group</taxon>
        <taxon>Methanobacteria</taxon>
        <taxon>Methanobacteriales</taxon>
        <taxon>Methanobacteriaceae</taxon>
        <taxon>Methanobrevibacter</taxon>
    </lineage>
</organism>
<name>A0A8T3VVR0_METOL</name>